<dbReference type="SUPFAM" id="SSF81383">
    <property type="entry name" value="F-box domain"/>
    <property type="match status" value="1"/>
</dbReference>
<protein>
    <recommendedName>
        <fullName evidence="1">F-box domain-containing protein</fullName>
    </recommendedName>
</protein>
<proteinExistence type="predicted"/>
<name>A0A067NFQ2_PLEO1</name>
<evidence type="ECO:0000259" key="1">
    <source>
        <dbReference type="PROSITE" id="PS50181"/>
    </source>
</evidence>
<dbReference type="Gene3D" id="3.80.10.10">
    <property type="entry name" value="Ribonuclease Inhibitor"/>
    <property type="match status" value="1"/>
</dbReference>
<gene>
    <name evidence="2" type="ORF">PLEOSDRAFT_1066121</name>
</gene>
<dbReference type="InterPro" id="IPR032675">
    <property type="entry name" value="LRR_dom_sf"/>
</dbReference>
<feature type="domain" description="F-box" evidence="1">
    <location>
        <begin position="18"/>
        <end position="63"/>
    </location>
</feature>
<reference evidence="3" key="1">
    <citation type="journal article" date="2014" name="Proc. Natl. Acad. Sci. U.S.A.">
        <title>Extensive sampling of basidiomycete genomes demonstrates inadequacy of the white-rot/brown-rot paradigm for wood decay fungi.</title>
        <authorList>
            <person name="Riley R."/>
            <person name="Salamov A.A."/>
            <person name="Brown D.W."/>
            <person name="Nagy L.G."/>
            <person name="Floudas D."/>
            <person name="Held B.W."/>
            <person name="Levasseur A."/>
            <person name="Lombard V."/>
            <person name="Morin E."/>
            <person name="Otillar R."/>
            <person name="Lindquist E.A."/>
            <person name="Sun H."/>
            <person name="LaButti K.M."/>
            <person name="Schmutz J."/>
            <person name="Jabbour D."/>
            <person name="Luo H."/>
            <person name="Baker S.E."/>
            <person name="Pisabarro A.G."/>
            <person name="Walton J.D."/>
            <person name="Blanchette R.A."/>
            <person name="Henrissat B."/>
            <person name="Martin F."/>
            <person name="Cullen D."/>
            <person name="Hibbett D.S."/>
            <person name="Grigoriev I.V."/>
        </authorList>
    </citation>
    <scope>NUCLEOTIDE SEQUENCE [LARGE SCALE GENOMIC DNA]</scope>
    <source>
        <strain evidence="3">PC15</strain>
    </source>
</reference>
<dbReference type="AlphaFoldDB" id="A0A067NFQ2"/>
<dbReference type="InterPro" id="IPR001810">
    <property type="entry name" value="F-box_dom"/>
</dbReference>
<dbReference type="VEuPathDB" id="FungiDB:PLEOSDRAFT_1066121"/>
<evidence type="ECO:0000313" key="3">
    <source>
        <dbReference type="Proteomes" id="UP000027073"/>
    </source>
</evidence>
<dbReference type="STRING" id="1137138.A0A067NFQ2"/>
<dbReference type="SUPFAM" id="SSF52047">
    <property type="entry name" value="RNI-like"/>
    <property type="match status" value="1"/>
</dbReference>
<accession>A0A067NFQ2</accession>
<sequence length="392" mass="43298">MPRGTLPVDHNMSCISATPIDIALPNETLAAIFEQLTPSTLANISFVSTQFRAVAERLLYANINVADILTSTSPSPRRSFRCCHSILQRPHLAETVKKFHLRWQIHPNEPFDSELLELALPLLRDALRTLTQLESLELYLGPINLRASQAYPGPSIHPIERVVDGLHFPSLRNCSLGAEWAKGVQPYGDILAAFLISLPILRHLRLSDHHGVLHLPPEALPSLSSFRGSPDSAAYLLPGRPVHTLSLVGQDSDVNRTNLPRLTHTTVPLRSLDLSAMSVRPILLQNIASFIPTIEVLKVRLALRHTLHYAMSGIRILAGLSSVLNAFTRLVHLDLSPTFVDTLSHNHLAEEAALCTEWSRACGSLRQISFPSKNDWVLNSSGQWGLVGEAHQ</sequence>
<dbReference type="Gene3D" id="1.20.1280.50">
    <property type="match status" value="1"/>
</dbReference>
<dbReference type="PROSITE" id="PS50181">
    <property type="entry name" value="FBOX"/>
    <property type="match status" value="1"/>
</dbReference>
<dbReference type="OrthoDB" id="3247499at2759"/>
<evidence type="ECO:0000313" key="2">
    <source>
        <dbReference type="EMBL" id="KDQ26833.1"/>
    </source>
</evidence>
<dbReference type="EMBL" id="KL198009">
    <property type="protein sequence ID" value="KDQ26833.1"/>
    <property type="molecule type" value="Genomic_DNA"/>
</dbReference>
<organism evidence="2 3">
    <name type="scientific">Pleurotus ostreatus (strain PC15)</name>
    <name type="common">Oyster mushroom</name>
    <dbReference type="NCBI Taxonomy" id="1137138"/>
    <lineage>
        <taxon>Eukaryota</taxon>
        <taxon>Fungi</taxon>
        <taxon>Dikarya</taxon>
        <taxon>Basidiomycota</taxon>
        <taxon>Agaricomycotina</taxon>
        <taxon>Agaricomycetes</taxon>
        <taxon>Agaricomycetidae</taxon>
        <taxon>Agaricales</taxon>
        <taxon>Pleurotineae</taxon>
        <taxon>Pleurotaceae</taxon>
        <taxon>Pleurotus</taxon>
    </lineage>
</organism>
<dbReference type="Pfam" id="PF12937">
    <property type="entry name" value="F-box-like"/>
    <property type="match status" value="1"/>
</dbReference>
<dbReference type="InterPro" id="IPR036047">
    <property type="entry name" value="F-box-like_dom_sf"/>
</dbReference>
<dbReference type="Proteomes" id="UP000027073">
    <property type="component" value="Unassembled WGS sequence"/>
</dbReference>
<dbReference type="InParanoid" id="A0A067NFQ2"/>
<dbReference type="HOGENOM" id="CLU_036643_1_0_1"/>